<feature type="signal peptide" evidence="14">
    <location>
        <begin position="1"/>
        <end position="31"/>
    </location>
</feature>
<feature type="domain" description="Peptidase S8/S53" evidence="15">
    <location>
        <begin position="66"/>
        <end position="313"/>
    </location>
</feature>
<dbReference type="AlphaFoldDB" id="A0A8J3QWS6"/>
<evidence type="ECO:0000256" key="1">
    <source>
        <dbReference type="ARBA" id="ARBA00004162"/>
    </source>
</evidence>
<evidence type="ECO:0000256" key="4">
    <source>
        <dbReference type="ARBA" id="ARBA00022670"/>
    </source>
</evidence>
<dbReference type="EMBL" id="BONZ01000073">
    <property type="protein sequence ID" value="GIH18840.1"/>
    <property type="molecule type" value="Genomic_DNA"/>
</dbReference>
<evidence type="ECO:0000256" key="14">
    <source>
        <dbReference type="SAM" id="SignalP"/>
    </source>
</evidence>
<protein>
    <submittedName>
        <fullName evidence="16">Peptidase S8</fullName>
    </submittedName>
</protein>
<sequence length="395" mass="39759">MASSRVLRWVGLLGVALALPVLVPPAAPAVAADQCRPPATARLTQRSWAQNRLDVERVWPLTTGLGQRVAVVDTGVDGKHPQLRGHVTTGYDVLTNTYDGDSDCHGHGTFVAGIIAAQPASGIGFTGVAPGATVVPIRETNTDTVAVDDLANAISAAVQFPGVDIINVSTTTTGDDPRLRAAVNRALAANIVVVAAAGNDAQNGDAAKYPAVYPGVLAAGAIDSAGNRAGYSETVGIGVVAPGQDLISTGAGGTGLVASAQGGTSFAAPYVAGVAALVRAYHPNLSAAQVVHRIEATADHPAGALPDRQFGWGVVDPYAAVTAVLPEEGQQPLAAPSRSPVPLAAPAGPAEPDRSGTAYALAGAALGVVLLGGATAVLIPLGRRRGWRSALRDAR</sequence>
<dbReference type="PROSITE" id="PS00138">
    <property type="entry name" value="SUBTILASE_SER"/>
    <property type="match status" value="1"/>
</dbReference>
<dbReference type="PROSITE" id="PS00136">
    <property type="entry name" value="SUBTILASE_ASP"/>
    <property type="match status" value="1"/>
</dbReference>
<evidence type="ECO:0000256" key="9">
    <source>
        <dbReference type="ARBA" id="ARBA00023136"/>
    </source>
</evidence>
<dbReference type="PRINTS" id="PR00723">
    <property type="entry name" value="SUBTILISIN"/>
</dbReference>
<dbReference type="SUPFAM" id="SSF52743">
    <property type="entry name" value="Subtilisin-like"/>
    <property type="match status" value="1"/>
</dbReference>
<dbReference type="Pfam" id="PF00082">
    <property type="entry name" value="Peptidase_S8"/>
    <property type="match status" value="1"/>
</dbReference>
<evidence type="ECO:0000313" key="16">
    <source>
        <dbReference type="EMBL" id="GIH18840.1"/>
    </source>
</evidence>
<keyword evidence="9 13" id="KW-0472">Membrane</keyword>
<keyword evidence="17" id="KW-1185">Reference proteome</keyword>
<keyword evidence="4 10" id="KW-0645">Protease</keyword>
<keyword evidence="3" id="KW-1003">Cell membrane</keyword>
<keyword evidence="8 13" id="KW-1133">Transmembrane helix</keyword>
<dbReference type="NCBIfam" id="TIGR03921">
    <property type="entry name" value="T7SS_mycosin"/>
    <property type="match status" value="1"/>
</dbReference>
<evidence type="ECO:0000256" key="10">
    <source>
        <dbReference type="PROSITE-ProRule" id="PRU01240"/>
    </source>
</evidence>
<gene>
    <name evidence="16" type="ORF">Raf01_70120</name>
</gene>
<dbReference type="GO" id="GO:0006508">
    <property type="term" value="P:proteolysis"/>
    <property type="evidence" value="ECO:0007669"/>
    <property type="project" value="UniProtKB-KW"/>
</dbReference>
<dbReference type="InterPro" id="IPR023827">
    <property type="entry name" value="Peptidase_S8_Asp-AS"/>
</dbReference>
<dbReference type="InterPro" id="IPR015500">
    <property type="entry name" value="Peptidase_S8_subtilisin-rel"/>
</dbReference>
<comment type="similarity">
    <text evidence="2 10 11">Belongs to the peptidase S8 family.</text>
</comment>
<dbReference type="GO" id="GO:0005886">
    <property type="term" value="C:plasma membrane"/>
    <property type="evidence" value="ECO:0007669"/>
    <property type="project" value="UniProtKB-SubCell"/>
</dbReference>
<feature type="chain" id="PRO_5035307338" evidence="14">
    <location>
        <begin position="32"/>
        <end position="395"/>
    </location>
</feature>
<evidence type="ECO:0000259" key="15">
    <source>
        <dbReference type="Pfam" id="PF00082"/>
    </source>
</evidence>
<dbReference type="Gene3D" id="3.40.50.200">
    <property type="entry name" value="Peptidase S8/S53 domain"/>
    <property type="match status" value="1"/>
</dbReference>
<dbReference type="InterPro" id="IPR050131">
    <property type="entry name" value="Peptidase_S8_subtilisin-like"/>
</dbReference>
<evidence type="ECO:0000256" key="12">
    <source>
        <dbReference type="SAM" id="MobiDB-lite"/>
    </source>
</evidence>
<feature type="region of interest" description="Disordered" evidence="12">
    <location>
        <begin position="330"/>
        <end position="354"/>
    </location>
</feature>
<reference evidence="16" key="1">
    <citation type="submission" date="2021-01" db="EMBL/GenBank/DDBJ databases">
        <title>Whole genome shotgun sequence of Rugosimonospora africana NBRC 104875.</title>
        <authorList>
            <person name="Komaki H."/>
            <person name="Tamura T."/>
        </authorList>
    </citation>
    <scope>NUCLEOTIDE SEQUENCE</scope>
    <source>
        <strain evidence="16">NBRC 104875</strain>
    </source>
</reference>
<keyword evidence="5 13" id="KW-0812">Transmembrane</keyword>
<dbReference type="InterPro" id="IPR022398">
    <property type="entry name" value="Peptidase_S8_His-AS"/>
</dbReference>
<evidence type="ECO:0000256" key="8">
    <source>
        <dbReference type="ARBA" id="ARBA00022989"/>
    </source>
</evidence>
<dbReference type="InterPro" id="IPR023828">
    <property type="entry name" value="Peptidase_S8_Ser-AS"/>
</dbReference>
<proteinExistence type="inferred from homology"/>
<evidence type="ECO:0000256" key="13">
    <source>
        <dbReference type="SAM" id="Phobius"/>
    </source>
</evidence>
<dbReference type="PROSITE" id="PS51892">
    <property type="entry name" value="SUBTILASE"/>
    <property type="match status" value="1"/>
</dbReference>
<keyword evidence="14" id="KW-0732">Signal</keyword>
<dbReference type="GO" id="GO:0004252">
    <property type="term" value="F:serine-type endopeptidase activity"/>
    <property type="evidence" value="ECO:0007669"/>
    <property type="project" value="UniProtKB-UniRule"/>
</dbReference>
<comment type="caution">
    <text evidence="16">The sequence shown here is derived from an EMBL/GenBank/DDBJ whole genome shotgun (WGS) entry which is preliminary data.</text>
</comment>
<comment type="subcellular location">
    <subcellularLocation>
        <location evidence="1">Cell membrane</location>
        <topology evidence="1">Single-pass membrane protein</topology>
    </subcellularLocation>
</comment>
<dbReference type="PROSITE" id="PS00137">
    <property type="entry name" value="SUBTILASE_HIS"/>
    <property type="match status" value="1"/>
</dbReference>
<organism evidence="16 17">
    <name type="scientific">Rugosimonospora africana</name>
    <dbReference type="NCBI Taxonomy" id="556532"/>
    <lineage>
        <taxon>Bacteria</taxon>
        <taxon>Bacillati</taxon>
        <taxon>Actinomycetota</taxon>
        <taxon>Actinomycetes</taxon>
        <taxon>Micromonosporales</taxon>
        <taxon>Micromonosporaceae</taxon>
        <taxon>Rugosimonospora</taxon>
    </lineage>
</organism>
<dbReference type="InterPro" id="IPR036852">
    <property type="entry name" value="Peptidase_S8/S53_dom_sf"/>
</dbReference>
<dbReference type="InterPro" id="IPR023834">
    <property type="entry name" value="T7SS_pept_S8A_mycosin"/>
</dbReference>
<evidence type="ECO:0000256" key="11">
    <source>
        <dbReference type="RuleBase" id="RU003355"/>
    </source>
</evidence>
<keyword evidence="6 10" id="KW-0378">Hydrolase</keyword>
<keyword evidence="7 10" id="KW-0720">Serine protease</keyword>
<feature type="transmembrane region" description="Helical" evidence="13">
    <location>
        <begin position="359"/>
        <end position="382"/>
    </location>
</feature>
<feature type="active site" description="Charge relay system" evidence="10">
    <location>
        <position position="265"/>
    </location>
</feature>
<evidence type="ECO:0000256" key="6">
    <source>
        <dbReference type="ARBA" id="ARBA00022801"/>
    </source>
</evidence>
<evidence type="ECO:0000256" key="2">
    <source>
        <dbReference type="ARBA" id="ARBA00011073"/>
    </source>
</evidence>
<dbReference type="PANTHER" id="PTHR43806">
    <property type="entry name" value="PEPTIDASE S8"/>
    <property type="match status" value="1"/>
</dbReference>
<dbReference type="Proteomes" id="UP000642748">
    <property type="component" value="Unassembled WGS sequence"/>
</dbReference>
<accession>A0A8J3QWS6</accession>
<evidence type="ECO:0000256" key="5">
    <source>
        <dbReference type="ARBA" id="ARBA00022692"/>
    </source>
</evidence>
<name>A0A8J3QWS6_9ACTN</name>
<dbReference type="PANTHER" id="PTHR43806:SF11">
    <property type="entry name" value="CEREVISIN-RELATED"/>
    <property type="match status" value="1"/>
</dbReference>
<dbReference type="InterPro" id="IPR000209">
    <property type="entry name" value="Peptidase_S8/S53_dom"/>
</dbReference>
<evidence type="ECO:0000313" key="17">
    <source>
        <dbReference type="Proteomes" id="UP000642748"/>
    </source>
</evidence>
<evidence type="ECO:0000256" key="7">
    <source>
        <dbReference type="ARBA" id="ARBA00022825"/>
    </source>
</evidence>
<evidence type="ECO:0000256" key="3">
    <source>
        <dbReference type="ARBA" id="ARBA00022475"/>
    </source>
</evidence>
<feature type="active site" description="Charge relay system" evidence="10">
    <location>
        <position position="107"/>
    </location>
</feature>
<dbReference type="RefSeq" id="WP_203922336.1">
    <property type="nucleotide sequence ID" value="NZ_BONZ01000073.1"/>
</dbReference>
<feature type="active site" description="Charge relay system" evidence="10">
    <location>
        <position position="73"/>
    </location>
</feature>